<keyword evidence="3" id="KW-1185">Reference proteome</keyword>
<name>A0A4Y2SQV2_ARAVE</name>
<evidence type="ECO:0000313" key="3">
    <source>
        <dbReference type="Proteomes" id="UP000499080"/>
    </source>
</evidence>
<dbReference type="AlphaFoldDB" id="A0A4Y2SQV2"/>
<evidence type="ECO:0000313" key="2">
    <source>
        <dbReference type="EMBL" id="GBN90686.1"/>
    </source>
</evidence>
<reference evidence="1 3" key="1">
    <citation type="journal article" date="2019" name="Sci. Rep.">
        <title>Orb-weaving spider Araneus ventricosus genome elucidates the spidroin gene catalogue.</title>
        <authorList>
            <person name="Kono N."/>
            <person name="Nakamura H."/>
            <person name="Ohtoshi R."/>
            <person name="Moran D.A.P."/>
            <person name="Shinohara A."/>
            <person name="Yoshida Y."/>
            <person name="Fujiwara M."/>
            <person name="Mori M."/>
            <person name="Tomita M."/>
            <person name="Arakawa K."/>
        </authorList>
    </citation>
    <scope>NUCLEOTIDE SEQUENCE [LARGE SCALE GENOMIC DNA]</scope>
</reference>
<gene>
    <name evidence="2" type="ORF">AVEN_206291_1</name>
    <name evidence="1" type="ORF">AVEN_253651_1</name>
</gene>
<sequence length="90" mass="10309">MRLEVQAFLLTVEKRNVYEDDNSLPAATGMVDTTMPGKHQDIMNSFHAKSELTRHKCQKIGNMDACTVGFDVCFFDIDRLNIRFNTKKPL</sequence>
<evidence type="ECO:0000313" key="1">
    <source>
        <dbReference type="EMBL" id="GBN90684.1"/>
    </source>
</evidence>
<dbReference type="Proteomes" id="UP000499080">
    <property type="component" value="Unassembled WGS sequence"/>
</dbReference>
<dbReference type="EMBL" id="BGPR01023474">
    <property type="protein sequence ID" value="GBN90684.1"/>
    <property type="molecule type" value="Genomic_DNA"/>
</dbReference>
<organism evidence="1 3">
    <name type="scientific">Araneus ventricosus</name>
    <name type="common">Orbweaver spider</name>
    <name type="synonym">Epeira ventricosa</name>
    <dbReference type="NCBI Taxonomy" id="182803"/>
    <lineage>
        <taxon>Eukaryota</taxon>
        <taxon>Metazoa</taxon>
        <taxon>Ecdysozoa</taxon>
        <taxon>Arthropoda</taxon>
        <taxon>Chelicerata</taxon>
        <taxon>Arachnida</taxon>
        <taxon>Araneae</taxon>
        <taxon>Araneomorphae</taxon>
        <taxon>Entelegynae</taxon>
        <taxon>Araneoidea</taxon>
        <taxon>Araneidae</taxon>
        <taxon>Araneus</taxon>
    </lineage>
</organism>
<comment type="caution">
    <text evidence="1">The sequence shown here is derived from an EMBL/GenBank/DDBJ whole genome shotgun (WGS) entry which is preliminary data.</text>
</comment>
<accession>A0A4Y2SQV2</accession>
<proteinExistence type="predicted"/>
<protein>
    <submittedName>
        <fullName evidence="1">Uncharacterized protein</fullName>
    </submittedName>
</protein>
<dbReference type="EMBL" id="BGPR01023476">
    <property type="protein sequence ID" value="GBN90686.1"/>
    <property type="molecule type" value="Genomic_DNA"/>
</dbReference>